<feature type="domain" description="F-box" evidence="2">
    <location>
        <begin position="70"/>
        <end position="157"/>
    </location>
</feature>
<feature type="compositionally biased region" description="Polar residues" evidence="1">
    <location>
        <begin position="10"/>
        <end position="23"/>
    </location>
</feature>
<evidence type="ECO:0000259" key="2">
    <source>
        <dbReference type="Pfam" id="PF13013"/>
    </source>
</evidence>
<evidence type="ECO:0000256" key="1">
    <source>
        <dbReference type="SAM" id="MobiDB-lite"/>
    </source>
</evidence>
<dbReference type="Proteomes" id="UP000800035">
    <property type="component" value="Unassembled WGS sequence"/>
</dbReference>
<feature type="region of interest" description="Disordered" evidence="1">
    <location>
        <begin position="1"/>
        <end position="45"/>
    </location>
</feature>
<dbReference type="AlphaFoldDB" id="A0A6A5U190"/>
<name>A0A6A5U190_9PLEO</name>
<accession>A0A6A5U190</accession>
<reference evidence="3" key="1">
    <citation type="journal article" date="2020" name="Stud. Mycol.">
        <title>101 Dothideomycetes genomes: a test case for predicting lifestyles and emergence of pathogens.</title>
        <authorList>
            <person name="Haridas S."/>
            <person name="Albert R."/>
            <person name="Binder M."/>
            <person name="Bloem J."/>
            <person name="Labutti K."/>
            <person name="Salamov A."/>
            <person name="Andreopoulos B."/>
            <person name="Baker S."/>
            <person name="Barry K."/>
            <person name="Bills G."/>
            <person name="Bluhm B."/>
            <person name="Cannon C."/>
            <person name="Castanera R."/>
            <person name="Culley D."/>
            <person name="Daum C."/>
            <person name="Ezra D."/>
            <person name="Gonzalez J."/>
            <person name="Henrissat B."/>
            <person name="Kuo A."/>
            <person name="Liang C."/>
            <person name="Lipzen A."/>
            <person name="Lutzoni F."/>
            <person name="Magnuson J."/>
            <person name="Mondo S."/>
            <person name="Nolan M."/>
            <person name="Ohm R."/>
            <person name="Pangilinan J."/>
            <person name="Park H.-J."/>
            <person name="Ramirez L."/>
            <person name="Alfaro M."/>
            <person name="Sun H."/>
            <person name="Tritt A."/>
            <person name="Yoshinaga Y."/>
            <person name="Zwiers L.-H."/>
            <person name="Turgeon B."/>
            <person name="Goodwin S."/>
            <person name="Spatafora J."/>
            <person name="Crous P."/>
            <person name="Grigoriev I."/>
        </authorList>
    </citation>
    <scope>NUCLEOTIDE SEQUENCE</scope>
    <source>
        <strain evidence="3">CBS 675.92</strain>
    </source>
</reference>
<evidence type="ECO:0000313" key="4">
    <source>
        <dbReference type="Proteomes" id="UP000800035"/>
    </source>
</evidence>
<sequence>MSAAADSAVTGASQEANEPTISDATAPAENLKDVKAKESPEEDKNAVVFEGAEGGGVMTEQLAKSGEPRKGLLDLCPEIRNRIYDYATEPFTERVEADDDDRVDPPLLSFLFENKSPYPRSTYSSRQFFGLTQTCQQIRTEYRPVWLRNSIARIRFHDLKYFLAIFYPKENNIGPKILQIVWDGNKDCGLDRMVDLLPLLHLRASNENTRVEFIPYAHLEWKKPQINETFNWNDILNRQEYLYFDGRRHLVSLNNMFNHNNAKWFSDIRDRKVTKLGIAHSSTDRDMEVHIRLSEATATHQEGANLRDCAWTYLESVGISRASAMVFGLTFVVTVALDPWGIVGGSDDEEFVCEGWSAGA</sequence>
<dbReference type="InterPro" id="IPR001810">
    <property type="entry name" value="F-box_dom"/>
</dbReference>
<dbReference type="Pfam" id="PF13013">
    <property type="entry name" value="F-box-like_2"/>
    <property type="match status" value="1"/>
</dbReference>
<evidence type="ECO:0000313" key="3">
    <source>
        <dbReference type="EMBL" id="KAF1954967.1"/>
    </source>
</evidence>
<feature type="compositionally biased region" description="Basic and acidic residues" evidence="1">
    <location>
        <begin position="30"/>
        <end position="45"/>
    </location>
</feature>
<protein>
    <recommendedName>
        <fullName evidence="2">F-box domain-containing protein</fullName>
    </recommendedName>
</protein>
<dbReference type="EMBL" id="ML976996">
    <property type="protein sequence ID" value="KAF1954967.1"/>
    <property type="molecule type" value="Genomic_DNA"/>
</dbReference>
<proteinExistence type="predicted"/>
<organism evidence="3 4">
    <name type="scientific">Byssothecium circinans</name>
    <dbReference type="NCBI Taxonomy" id="147558"/>
    <lineage>
        <taxon>Eukaryota</taxon>
        <taxon>Fungi</taxon>
        <taxon>Dikarya</taxon>
        <taxon>Ascomycota</taxon>
        <taxon>Pezizomycotina</taxon>
        <taxon>Dothideomycetes</taxon>
        <taxon>Pleosporomycetidae</taxon>
        <taxon>Pleosporales</taxon>
        <taxon>Massarineae</taxon>
        <taxon>Massarinaceae</taxon>
        <taxon>Byssothecium</taxon>
    </lineage>
</organism>
<dbReference type="OrthoDB" id="3766937at2759"/>
<gene>
    <name evidence="3" type="ORF">CC80DRAFT_566153</name>
</gene>
<keyword evidence="4" id="KW-1185">Reference proteome</keyword>